<dbReference type="AlphaFoldDB" id="A0A2P2KBT1"/>
<protein>
    <submittedName>
        <fullName evidence="1">Uncharacterized protein</fullName>
    </submittedName>
</protein>
<proteinExistence type="predicted"/>
<dbReference type="EMBL" id="GGEC01022675">
    <property type="protein sequence ID" value="MBX03159.1"/>
    <property type="molecule type" value="Transcribed_RNA"/>
</dbReference>
<reference evidence="1" key="1">
    <citation type="submission" date="2018-02" db="EMBL/GenBank/DDBJ databases">
        <title>Rhizophora mucronata_Transcriptome.</title>
        <authorList>
            <person name="Meera S.P."/>
            <person name="Sreeshan A."/>
            <person name="Augustine A."/>
        </authorList>
    </citation>
    <scope>NUCLEOTIDE SEQUENCE</scope>
    <source>
        <tissue evidence="1">Leaf</tissue>
    </source>
</reference>
<sequence length="82" mass="9548">MAASKPISWLYLKKTSLFSLNNNFGTFNSCSGLFPFRHTTLSYYVRLCKIHHCPSESKFSPIKSSRFPDVYKTMLLSSFFFF</sequence>
<accession>A0A2P2KBT1</accession>
<organism evidence="1">
    <name type="scientific">Rhizophora mucronata</name>
    <name type="common">Asiatic mangrove</name>
    <dbReference type="NCBI Taxonomy" id="61149"/>
    <lineage>
        <taxon>Eukaryota</taxon>
        <taxon>Viridiplantae</taxon>
        <taxon>Streptophyta</taxon>
        <taxon>Embryophyta</taxon>
        <taxon>Tracheophyta</taxon>
        <taxon>Spermatophyta</taxon>
        <taxon>Magnoliopsida</taxon>
        <taxon>eudicotyledons</taxon>
        <taxon>Gunneridae</taxon>
        <taxon>Pentapetalae</taxon>
        <taxon>rosids</taxon>
        <taxon>fabids</taxon>
        <taxon>Malpighiales</taxon>
        <taxon>Rhizophoraceae</taxon>
        <taxon>Rhizophora</taxon>
    </lineage>
</organism>
<evidence type="ECO:0000313" key="1">
    <source>
        <dbReference type="EMBL" id="MBX03159.1"/>
    </source>
</evidence>
<name>A0A2P2KBT1_RHIMU</name>